<dbReference type="InterPro" id="IPR040442">
    <property type="entry name" value="Pyrv_kinase-like_dom_sf"/>
</dbReference>
<evidence type="ECO:0000256" key="1">
    <source>
        <dbReference type="ARBA" id="ARBA00005568"/>
    </source>
</evidence>
<dbReference type="GO" id="GO:0016832">
    <property type="term" value="F:aldehyde-lyase activity"/>
    <property type="evidence" value="ECO:0007669"/>
    <property type="project" value="TreeGrafter"/>
</dbReference>
<evidence type="ECO:0000256" key="2">
    <source>
        <dbReference type="ARBA" id="ARBA00022723"/>
    </source>
</evidence>
<dbReference type="Gene3D" id="3.20.20.60">
    <property type="entry name" value="Phosphoenolpyruvate-binding domains"/>
    <property type="match status" value="1"/>
</dbReference>
<keyword evidence="6" id="KW-1185">Reference proteome</keyword>
<gene>
    <name evidence="5" type="ORF">CEY11_05910</name>
</gene>
<dbReference type="Proteomes" id="UP000214603">
    <property type="component" value="Unassembled WGS sequence"/>
</dbReference>
<comment type="similarity">
    <text evidence="1">Belongs to the HpcH/HpaI aldolase family.</text>
</comment>
<dbReference type="EMBL" id="NJIH01000003">
    <property type="protein sequence ID" value="OWT63840.1"/>
    <property type="molecule type" value="Genomic_DNA"/>
</dbReference>
<feature type="domain" description="HpcH/HpaI aldolase/citrate lyase" evidence="4">
    <location>
        <begin position="30"/>
        <end position="248"/>
    </location>
</feature>
<proteinExistence type="inferred from homology"/>
<comment type="caution">
    <text evidence="5">The sequence shown here is derived from an EMBL/GenBank/DDBJ whole genome shotgun (WGS) entry which is preliminary data.</text>
</comment>
<protein>
    <submittedName>
        <fullName evidence="5">Aldolase</fullName>
    </submittedName>
</protein>
<dbReference type="InterPro" id="IPR015813">
    <property type="entry name" value="Pyrv/PenolPyrv_kinase-like_dom"/>
</dbReference>
<dbReference type="OrthoDB" id="86160at2"/>
<sequence length="264" mass="27839">MSRYENQAKRKMLSGGLAICMGLRQARTVDIAPIAAACGFDAIYVDMEHSPVSMESVSAICTAAVGYGITPLVRIPGHGSEDLSRVLDGGAYGAIVPHVETAEQAAELVRAAKYPPIGHRSVMGSGPSLGYRKMPLAEVNDRVNEETLLIVMLETPQGIANADQIAATPGVDMLLIGSNDLCTEMGIPGQLHHPDLRAAYQATAQACKNHGKILGIGGIRSDIELQTELLALGARFIIAGSDVTYLMEAASKDAQKLSSLGTKQ</sequence>
<accession>A0A225MVJ2</accession>
<dbReference type="RefSeq" id="WP_088602419.1">
    <property type="nucleotide sequence ID" value="NZ_NJIH01000003.1"/>
</dbReference>
<dbReference type="InterPro" id="IPR005000">
    <property type="entry name" value="Aldolase/citrate-lyase_domain"/>
</dbReference>
<dbReference type="PANTHER" id="PTHR30502:SF0">
    <property type="entry name" value="PHOSPHOENOLPYRUVATE CARBOXYLASE FAMILY PROTEIN"/>
    <property type="match status" value="1"/>
</dbReference>
<reference evidence="6" key="1">
    <citation type="submission" date="2017-06" db="EMBL/GenBank/DDBJ databases">
        <title>Herbaspirillum phytohormonus sp. nov., isolated from the root nodule of Robinia pseudoacacia in lead-zinc mine.</title>
        <authorList>
            <person name="Fan M."/>
            <person name="Lin Y."/>
        </authorList>
    </citation>
    <scope>NUCLEOTIDE SEQUENCE [LARGE SCALE GENOMIC DNA]</scope>
    <source>
        <strain evidence="6">SC-089</strain>
    </source>
</reference>
<dbReference type="GO" id="GO:0005737">
    <property type="term" value="C:cytoplasm"/>
    <property type="evidence" value="ECO:0007669"/>
    <property type="project" value="TreeGrafter"/>
</dbReference>
<evidence type="ECO:0000259" key="4">
    <source>
        <dbReference type="Pfam" id="PF03328"/>
    </source>
</evidence>
<dbReference type="Pfam" id="PF03328">
    <property type="entry name" value="HpcH_HpaI"/>
    <property type="match status" value="1"/>
</dbReference>
<dbReference type="AlphaFoldDB" id="A0A225MVJ2"/>
<dbReference type="PANTHER" id="PTHR30502">
    <property type="entry name" value="2-KETO-3-DEOXY-L-RHAMNONATE ALDOLASE"/>
    <property type="match status" value="1"/>
</dbReference>
<name>A0A225MVJ2_9BURK</name>
<keyword evidence="3" id="KW-0456">Lyase</keyword>
<evidence type="ECO:0000313" key="5">
    <source>
        <dbReference type="EMBL" id="OWT63840.1"/>
    </source>
</evidence>
<organism evidence="5 6">
    <name type="scientific">Candidimonas nitroreducens</name>
    <dbReference type="NCBI Taxonomy" id="683354"/>
    <lineage>
        <taxon>Bacteria</taxon>
        <taxon>Pseudomonadati</taxon>
        <taxon>Pseudomonadota</taxon>
        <taxon>Betaproteobacteria</taxon>
        <taxon>Burkholderiales</taxon>
        <taxon>Alcaligenaceae</taxon>
        <taxon>Candidimonas</taxon>
    </lineage>
</organism>
<evidence type="ECO:0000313" key="6">
    <source>
        <dbReference type="Proteomes" id="UP000214603"/>
    </source>
</evidence>
<dbReference type="InterPro" id="IPR050251">
    <property type="entry name" value="HpcH-HpaI_aldolase"/>
</dbReference>
<evidence type="ECO:0000256" key="3">
    <source>
        <dbReference type="ARBA" id="ARBA00023239"/>
    </source>
</evidence>
<keyword evidence="2" id="KW-0479">Metal-binding</keyword>
<dbReference type="GO" id="GO:0046872">
    <property type="term" value="F:metal ion binding"/>
    <property type="evidence" value="ECO:0007669"/>
    <property type="project" value="UniProtKB-KW"/>
</dbReference>
<dbReference type="SUPFAM" id="SSF51621">
    <property type="entry name" value="Phosphoenolpyruvate/pyruvate domain"/>
    <property type="match status" value="1"/>
</dbReference>